<keyword evidence="4" id="KW-0804">Transcription</keyword>
<feature type="domain" description="HTH lysR-type" evidence="5">
    <location>
        <begin position="1"/>
        <end position="58"/>
    </location>
</feature>
<keyword evidence="2" id="KW-0805">Transcription regulation</keyword>
<dbReference type="Gene3D" id="3.40.190.290">
    <property type="match status" value="1"/>
</dbReference>
<evidence type="ECO:0000256" key="3">
    <source>
        <dbReference type="ARBA" id="ARBA00023125"/>
    </source>
</evidence>
<dbReference type="SUPFAM" id="SSF46785">
    <property type="entry name" value="Winged helix' DNA-binding domain"/>
    <property type="match status" value="1"/>
</dbReference>
<dbReference type="AlphaFoldDB" id="A0A1F7F8D9"/>
<dbReference type="PANTHER" id="PTHR30419:SF8">
    <property type="entry name" value="NITROGEN ASSIMILATION TRANSCRIPTIONAL ACTIVATOR-RELATED"/>
    <property type="match status" value="1"/>
</dbReference>
<name>A0A1F7F8D9_UNCRA</name>
<sequence length="297" mass="33718">MQIESLKVFCDIVRLHSFSEAAEKNNVTQSSASQAIQALEHHLGAALINRSCRPWKLTPEGKTLYDGVRDILDRWIQLESNLRDFHDKISASVRIGSIYSVGLRHMKQHIQKFTTLHPNAHITIEYLHPHRVYECVINEDIDIGIVSFPQSNREITVIPWQFEPMVVVCHPEHRLAKKKTASYALLNGEKLVGFDKDLVIRKEVDHFLKTHNVATETVLEFDNIESIKRAVEIASGISLLPRPTVDSEIQAGSLCAVSLPTREFSRPLGIIHRKGKVFSPTVRTFVDFLQKEKNSVS</sequence>
<dbReference type="GO" id="GO:0003677">
    <property type="term" value="F:DNA binding"/>
    <property type="evidence" value="ECO:0007669"/>
    <property type="project" value="UniProtKB-KW"/>
</dbReference>
<evidence type="ECO:0000256" key="4">
    <source>
        <dbReference type="ARBA" id="ARBA00023163"/>
    </source>
</evidence>
<dbReference type="InterPro" id="IPR036388">
    <property type="entry name" value="WH-like_DNA-bd_sf"/>
</dbReference>
<comment type="caution">
    <text evidence="6">The sequence shown here is derived from an EMBL/GenBank/DDBJ whole genome shotgun (WGS) entry which is preliminary data.</text>
</comment>
<dbReference type="Pfam" id="PF00126">
    <property type="entry name" value="HTH_1"/>
    <property type="match status" value="1"/>
</dbReference>
<dbReference type="Pfam" id="PF03466">
    <property type="entry name" value="LysR_substrate"/>
    <property type="match status" value="1"/>
</dbReference>
<dbReference type="PROSITE" id="PS50931">
    <property type="entry name" value="HTH_LYSR"/>
    <property type="match status" value="1"/>
</dbReference>
<evidence type="ECO:0000256" key="1">
    <source>
        <dbReference type="ARBA" id="ARBA00009437"/>
    </source>
</evidence>
<dbReference type="InterPro" id="IPR050950">
    <property type="entry name" value="HTH-type_LysR_regulators"/>
</dbReference>
<organism evidence="6 7">
    <name type="scientific">Candidatus Raymondbacteria bacterium RIFOXYD12_FULL_49_13</name>
    <dbReference type="NCBI Taxonomy" id="1817890"/>
    <lineage>
        <taxon>Bacteria</taxon>
        <taxon>Raymondiibacteriota</taxon>
    </lineage>
</organism>
<dbReference type="Gene3D" id="1.10.10.10">
    <property type="entry name" value="Winged helix-like DNA-binding domain superfamily/Winged helix DNA-binding domain"/>
    <property type="match status" value="1"/>
</dbReference>
<accession>A0A1F7F8D9</accession>
<evidence type="ECO:0000256" key="2">
    <source>
        <dbReference type="ARBA" id="ARBA00023015"/>
    </source>
</evidence>
<dbReference type="CDD" id="cd05466">
    <property type="entry name" value="PBP2_LTTR_substrate"/>
    <property type="match status" value="1"/>
</dbReference>
<dbReference type="EMBL" id="MFYX01000101">
    <property type="protein sequence ID" value="OGK02848.1"/>
    <property type="molecule type" value="Genomic_DNA"/>
</dbReference>
<comment type="similarity">
    <text evidence="1">Belongs to the LysR transcriptional regulatory family.</text>
</comment>
<dbReference type="InterPro" id="IPR005119">
    <property type="entry name" value="LysR_subst-bd"/>
</dbReference>
<dbReference type="InterPro" id="IPR036390">
    <property type="entry name" value="WH_DNA-bd_sf"/>
</dbReference>
<evidence type="ECO:0000259" key="5">
    <source>
        <dbReference type="PROSITE" id="PS50931"/>
    </source>
</evidence>
<keyword evidence="3" id="KW-0238">DNA-binding</keyword>
<dbReference type="GO" id="GO:0003700">
    <property type="term" value="F:DNA-binding transcription factor activity"/>
    <property type="evidence" value="ECO:0007669"/>
    <property type="project" value="InterPro"/>
</dbReference>
<dbReference type="InterPro" id="IPR000847">
    <property type="entry name" value="LysR_HTH_N"/>
</dbReference>
<dbReference type="GO" id="GO:0005829">
    <property type="term" value="C:cytosol"/>
    <property type="evidence" value="ECO:0007669"/>
    <property type="project" value="TreeGrafter"/>
</dbReference>
<protein>
    <recommendedName>
        <fullName evidence="5">HTH lysR-type domain-containing protein</fullName>
    </recommendedName>
</protein>
<gene>
    <name evidence="6" type="ORF">A2519_06685</name>
</gene>
<dbReference type="Proteomes" id="UP000179243">
    <property type="component" value="Unassembled WGS sequence"/>
</dbReference>
<proteinExistence type="inferred from homology"/>
<evidence type="ECO:0000313" key="7">
    <source>
        <dbReference type="Proteomes" id="UP000179243"/>
    </source>
</evidence>
<dbReference type="FunFam" id="1.10.10.10:FF:000001">
    <property type="entry name" value="LysR family transcriptional regulator"/>
    <property type="match status" value="1"/>
</dbReference>
<dbReference type="PRINTS" id="PR00039">
    <property type="entry name" value="HTHLYSR"/>
</dbReference>
<dbReference type="SUPFAM" id="SSF53850">
    <property type="entry name" value="Periplasmic binding protein-like II"/>
    <property type="match status" value="1"/>
</dbReference>
<reference evidence="6 7" key="1">
    <citation type="journal article" date="2016" name="Nat. Commun.">
        <title>Thousands of microbial genomes shed light on interconnected biogeochemical processes in an aquifer system.</title>
        <authorList>
            <person name="Anantharaman K."/>
            <person name="Brown C.T."/>
            <person name="Hug L.A."/>
            <person name="Sharon I."/>
            <person name="Castelle C.J."/>
            <person name="Probst A.J."/>
            <person name="Thomas B.C."/>
            <person name="Singh A."/>
            <person name="Wilkins M.J."/>
            <person name="Karaoz U."/>
            <person name="Brodie E.L."/>
            <person name="Williams K.H."/>
            <person name="Hubbard S.S."/>
            <person name="Banfield J.F."/>
        </authorList>
    </citation>
    <scope>NUCLEOTIDE SEQUENCE [LARGE SCALE GENOMIC DNA]</scope>
</reference>
<evidence type="ECO:0000313" key="6">
    <source>
        <dbReference type="EMBL" id="OGK02848.1"/>
    </source>
</evidence>
<dbReference type="PANTHER" id="PTHR30419">
    <property type="entry name" value="HTH-TYPE TRANSCRIPTIONAL REGULATOR YBHD"/>
    <property type="match status" value="1"/>
</dbReference>